<evidence type="ECO:0000313" key="2">
    <source>
        <dbReference type="Proteomes" id="UP001595765"/>
    </source>
</evidence>
<comment type="caution">
    <text evidence="1">The sequence shown here is derived from an EMBL/GenBank/DDBJ whole genome shotgun (WGS) entry which is preliminary data.</text>
</comment>
<reference evidence="2" key="1">
    <citation type="journal article" date="2019" name="Int. J. Syst. Evol. Microbiol.">
        <title>The Global Catalogue of Microorganisms (GCM) 10K type strain sequencing project: providing services to taxonomists for standard genome sequencing and annotation.</title>
        <authorList>
            <consortium name="The Broad Institute Genomics Platform"/>
            <consortium name="The Broad Institute Genome Sequencing Center for Infectious Disease"/>
            <person name="Wu L."/>
            <person name="Ma J."/>
        </authorList>
    </citation>
    <scope>NUCLEOTIDE SEQUENCE [LARGE SCALE GENOMIC DNA]</scope>
    <source>
        <strain evidence="2">CGMCC 4.7237</strain>
    </source>
</reference>
<keyword evidence="2" id="KW-1185">Reference proteome</keyword>
<accession>A0ABV8HJ27</accession>
<proteinExistence type="predicted"/>
<gene>
    <name evidence="1" type="ORF">ACFO3J_05360</name>
</gene>
<dbReference type="RefSeq" id="WP_386426576.1">
    <property type="nucleotide sequence ID" value="NZ_JBHSBB010000005.1"/>
</dbReference>
<organism evidence="1 2">
    <name type="scientific">Streptomyces polygonati</name>
    <dbReference type="NCBI Taxonomy" id="1617087"/>
    <lineage>
        <taxon>Bacteria</taxon>
        <taxon>Bacillati</taxon>
        <taxon>Actinomycetota</taxon>
        <taxon>Actinomycetes</taxon>
        <taxon>Kitasatosporales</taxon>
        <taxon>Streptomycetaceae</taxon>
        <taxon>Streptomyces</taxon>
    </lineage>
</organism>
<name>A0ABV8HJ27_9ACTN</name>
<dbReference type="EMBL" id="JBHSBB010000005">
    <property type="protein sequence ID" value="MFC4030896.1"/>
    <property type="molecule type" value="Genomic_DNA"/>
</dbReference>
<evidence type="ECO:0000313" key="1">
    <source>
        <dbReference type="EMBL" id="MFC4030896.1"/>
    </source>
</evidence>
<dbReference type="Proteomes" id="UP001595765">
    <property type="component" value="Unassembled WGS sequence"/>
</dbReference>
<protein>
    <submittedName>
        <fullName evidence="1">Uncharacterized protein</fullName>
    </submittedName>
</protein>
<sequence>MDYLLSVSDHLAGDPSPRDLKYAVLHLQAAVEVLLKARLVQEDWTLVFDKPENASRERFEEGNFRSCGTSAALKRLRDITGVDPTANSGIESDLRQLVRWRNALQHYGLAAKTPAVEKLAANILDFLLEFVKGQLRPSLSPADSKVLNRQIGLVGDGLAHINHFIAARSEHLREGLIRLADDVVTCPQCGQDALVVGGDLTCQFCLVVWPNGEEVAFTYVETVLRLDIGQNFHDDGTPLVNQCPDCSADALVSPVRMASNREVAHLCFECGAKFDHLEPCWNCCLPYAFDVDNNGQCKKCGGVGADGVF</sequence>